<keyword evidence="3" id="KW-0677">Repeat</keyword>
<comment type="subcellular location">
    <subcellularLocation>
        <location evidence="1">Nucleus</location>
    </subcellularLocation>
</comment>
<evidence type="ECO:0000313" key="9">
    <source>
        <dbReference type="WBParaSite" id="PSAMB.scaffold4050size15866.g23346.t1"/>
    </source>
</evidence>
<dbReference type="Gene3D" id="1.20.960.30">
    <property type="match status" value="1"/>
</dbReference>
<dbReference type="SUPFAM" id="SSF50978">
    <property type="entry name" value="WD40 repeat-like"/>
    <property type="match status" value="1"/>
</dbReference>
<dbReference type="AlphaFoldDB" id="A0A914WG50"/>
<evidence type="ECO:0000256" key="2">
    <source>
        <dbReference type="ARBA" id="ARBA00022574"/>
    </source>
</evidence>
<dbReference type="Proteomes" id="UP000887566">
    <property type="component" value="Unplaced"/>
</dbReference>
<comment type="similarity">
    <text evidence="5">Belongs to the WD repeat EBI family.</text>
</comment>
<dbReference type="Gene3D" id="2.130.10.10">
    <property type="entry name" value="YVTN repeat-like/Quinoprotein amine dehydrogenase"/>
    <property type="match status" value="1"/>
</dbReference>
<keyword evidence="4" id="KW-0539">Nucleus</keyword>
<proteinExistence type="inferred from homology"/>
<organism evidence="8 9">
    <name type="scientific">Plectus sambesii</name>
    <dbReference type="NCBI Taxonomy" id="2011161"/>
    <lineage>
        <taxon>Eukaryota</taxon>
        <taxon>Metazoa</taxon>
        <taxon>Ecdysozoa</taxon>
        <taxon>Nematoda</taxon>
        <taxon>Chromadorea</taxon>
        <taxon>Plectida</taxon>
        <taxon>Plectina</taxon>
        <taxon>Plectoidea</taxon>
        <taxon>Plectidae</taxon>
        <taxon>Plectus</taxon>
    </lineage>
</organism>
<reference evidence="9" key="1">
    <citation type="submission" date="2022-11" db="UniProtKB">
        <authorList>
            <consortium name="WormBaseParasite"/>
        </authorList>
    </citation>
    <scope>IDENTIFICATION</scope>
</reference>
<accession>A0A914WG50</accession>
<dbReference type="SMART" id="SM00320">
    <property type="entry name" value="WD40"/>
    <property type="match status" value="5"/>
</dbReference>
<feature type="repeat" description="WD" evidence="6">
    <location>
        <begin position="367"/>
        <end position="396"/>
    </location>
</feature>
<dbReference type="PROSITE" id="PS50294">
    <property type="entry name" value="WD_REPEATS_REGION"/>
    <property type="match status" value="4"/>
</dbReference>
<dbReference type="InterPro" id="IPR015943">
    <property type="entry name" value="WD40/YVTN_repeat-like_dom_sf"/>
</dbReference>
<dbReference type="GO" id="GO:0003714">
    <property type="term" value="F:transcription corepressor activity"/>
    <property type="evidence" value="ECO:0007669"/>
    <property type="project" value="InterPro"/>
</dbReference>
<sequence length="396" mass="42751">MRVFSLRFTHSAYVLGLESHVVEAGIDGGAIPPAALLTLLQKGIHYTEAELCAVGDDGVERTLVEPLSLVEAVMPELVANKVREKVPDKQTPSTSKNDHGGHGVGGGNANHHPRAHHFNHVERGAGSGAVGHVPNGSSHRAKTAAAAAAAANSNGPTPMDVDGEHRTPNAHEISKDKVMFLRGHESEVFICAWNPKCDLLASGSGDSTARIWTLTENGPSTSAGSIEERSLVLKHCIQKDEKMVPSNKDVTSLDWNSSGDLLATGSYDGYARVWTTDGRLRYTLGAHKGPIFALKWNQRGDYILSAGVDKTTIIWDPTKGTQIQQFNYHTAPALDVDWQCDDTFASCSTDQCIHVCKLGHDKPIKTFQGHQNEVNAIKWDPQGRVLASCSDDMTLK</sequence>
<dbReference type="GO" id="GO:0000118">
    <property type="term" value="C:histone deacetylase complex"/>
    <property type="evidence" value="ECO:0007669"/>
    <property type="project" value="TreeGrafter"/>
</dbReference>
<dbReference type="Pfam" id="PF00400">
    <property type="entry name" value="WD40"/>
    <property type="match status" value="5"/>
</dbReference>
<dbReference type="InterPro" id="IPR001680">
    <property type="entry name" value="WD40_rpt"/>
</dbReference>
<feature type="repeat" description="WD" evidence="6">
    <location>
        <begin position="181"/>
        <end position="222"/>
    </location>
</feature>
<evidence type="ECO:0000256" key="1">
    <source>
        <dbReference type="ARBA" id="ARBA00004123"/>
    </source>
</evidence>
<dbReference type="InterPro" id="IPR036322">
    <property type="entry name" value="WD40_repeat_dom_sf"/>
</dbReference>
<dbReference type="InterPro" id="IPR045183">
    <property type="entry name" value="Ebi-like"/>
</dbReference>
<evidence type="ECO:0000256" key="4">
    <source>
        <dbReference type="ARBA" id="ARBA00023242"/>
    </source>
</evidence>
<feature type="repeat" description="WD" evidence="6">
    <location>
        <begin position="243"/>
        <end position="274"/>
    </location>
</feature>
<evidence type="ECO:0000256" key="3">
    <source>
        <dbReference type="ARBA" id="ARBA00022737"/>
    </source>
</evidence>
<feature type="repeat" description="WD" evidence="6">
    <location>
        <begin position="284"/>
        <end position="325"/>
    </location>
</feature>
<evidence type="ECO:0000256" key="7">
    <source>
        <dbReference type="SAM" id="MobiDB-lite"/>
    </source>
</evidence>
<evidence type="ECO:0000256" key="6">
    <source>
        <dbReference type="PROSITE-ProRule" id="PRU00221"/>
    </source>
</evidence>
<dbReference type="GO" id="GO:0006357">
    <property type="term" value="P:regulation of transcription by RNA polymerase II"/>
    <property type="evidence" value="ECO:0007669"/>
    <property type="project" value="TreeGrafter"/>
</dbReference>
<dbReference type="CDD" id="cd00200">
    <property type="entry name" value="WD40"/>
    <property type="match status" value="1"/>
</dbReference>
<dbReference type="PANTHER" id="PTHR22846">
    <property type="entry name" value="WD40 REPEAT PROTEIN"/>
    <property type="match status" value="1"/>
</dbReference>
<dbReference type="WBParaSite" id="PSAMB.scaffold4050size15866.g23346.t1">
    <property type="protein sequence ID" value="PSAMB.scaffold4050size15866.g23346.t1"/>
    <property type="gene ID" value="PSAMB.scaffold4050size15866.g23346"/>
</dbReference>
<name>A0A914WG50_9BILA</name>
<evidence type="ECO:0000313" key="8">
    <source>
        <dbReference type="Proteomes" id="UP000887566"/>
    </source>
</evidence>
<keyword evidence="8" id="KW-1185">Reference proteome</keyword>
<dbReference type="PROSITE" id="PS50082">
    <property type="entry name" value="WD_REPEATS_2"/>
    <property type="match status" value="4"/>
</dbReference>
<keyword evidence="2 6" id="KW-0853">WD repeat</keyword>
<protein>
    <submittedName>
        <fullName evidence="9">Uncharacterized protein</fullName>
    </submittedName>
</protein>
<feature type="region of interest" description="Disordered" evidence="7">
    <location>
        <begin position="81"/>
        <end position="164"/>
    </location>
</feature>
<dbReference type="PANTHER" id="PTHR22846:SF2">
    <property type="entry name" value="F-BOX-LIKE_WD REPEAT-CONTAINING PROTEIN EBI"/>
    <property type="match status" value="1"/>
</dbReference>
<evidence type="ECO:0000256" key="5">
    <source>
        <dbReference type="ARBA" id="ARBA00025741"/>
    </source>
</evidence>